<organism evidence="2 3">
    <name type="scientific">Theileria orientalis</name>
    <dbReference type="NCBI Taxonomy" id="68886"/>
    <lineage>
        <taxon>Eukaryota</taxon>
        <taxon>Sar</taxon>
        <taxon>Alveolata</taxon>
        <taxon>Apicomplexa</taxon>
        <taxon>Aconoidasida</taxon>
        <taxon>Piroplasmida</taxon>
        <taxon>Theileriidae</taxon>
        <taxon>Theileria</taxon>
    </lineage>
</organism>
<name>A0A976XJZ8_THEOR</name>
<evidence type="ECO:0000313" key="3">
    <source>
        <dbReference type="Proteomes" id="UP000244803"/>
    </source>
</evidence>
<keyword evidence="1" id="KW-0732">Signal</keyword>
<evidence type="ECO:0000313" key="2">
    <source>
        <dbReference type="EMBL" id="UVC54457.1"/>
    </source>
</evidence>
<protein>
    <submittedName>
        <fullName evidence="2">Uncharacterized protein</fullName>
    </submittedName>
</protein>
<feature type="signal peptide" evidence="1">
    <location>
        <begin position="1"/>
        <end position="32"/>
    </location>
</feature>
<sequence length="78" mass="8485">MKIAASYLNTMKLSIIIKGALAFLLAAPPAKCDILKFMDECTTHCKKTHTKMGNINDVENAATGTRHTSEDIVVTSVF</sequence>
<accession>A0A976XJZ8</accession>
<proteinExistence type="predicted"/>
<dbReference type="AlphaFoldDB" id="A0A976XJZ8"/>
<reference evidence="2" key="1">
    <citation type="submission" date="2022-07" db="EMBL/GenBank/DDBJ databases">
        <title>Evaluation of T. orientalis genome assembly methods using nanopore sequencing and analysis of variation between genomes.</title>
        <authorList>
            <person name="Yam J."/>
            <person name="Micallef M.L."/>
            <person name="Liu M."/>
            <person name="Djordjevic S.P."/>
            <person name="Bogema D.R."/>
            <person name="Jenkins C."/>
        </authorList>
    </citation>
    <scope>NUCLEOTIDE SEQUENCE</scope>
    <source>
        <strain evidence="2">Fish Creek</strain>
    </source>
</reference>
<gene>
    <name evidence="2" type="ORF">MACJ_004004</name>
</gene>
<evidence type="ECO:0000256" key="1">
    <source>
        <dbReference type="SAM" id="SignalP"/>
    </source>
</evidence>
<dbReference type="Proteomes" id="UP000244803">
    <property type="component" value="Chromosome 4"/>
</dbReference>
<dbReference type="EMBL" id="CP056067">
    <property type="protein sequence ID" value="UVC54457.1"/>
    <property type="molecule type" value="Genomic_DNA"/>
</dbReference>
<feature type="chain" id="PRO_5037087258" evidence="1">
    <location>
        <begin position="33"/>
        <end position="78"/>
    </location>
</feature>